<evidence type="ECO:0000259" key="6">
    <source>
        <dbReference type="Pfam" id="PF00082"/>
    </source>
</evidence>
<feature type="domain" description="Peptidase S8/S53" evidence="6">
    <location>
        <begin position="241"/>
        <end position="463"/>
    </location>
</feature>
<keyword evidence="3" id="KW-0378">Hydrolase</keyword>
<dbReference type="InterPro" id="IPR025965">
    <property type="entry name" value="FlgD/Vpr_Ig-like"/>
</dbReference>
<dbReference type="Pfam" id="PF13517">
    <property type="entry name" value="FG-GAP_3"/>
    <property type="match status" value="2"/>
</dbReference>
<sequence length="1059" mass="114705">MKTLPNVLIGTIFITALCACVAVADGSMDCTSLNCINLNGINLETVNPNDITPPPPYSCENDLVEIMFKKDARVRLRGGTPVDLNAANALIGIDQVLSRVSWSEWRRICDVSEELIDELTAQGEAVSGNELYNPNNMYRLRIGSGPDIWEICRDLESCPGIHRARPVPKPMILPLPGNYESSQGYLRPATSAPAGINADWAWTQPGGDGSGINVCDLEYSWNFLHNDLFNNFGGILNLYSSDPMNDDNHGTAVLGIFGSENNSWGTKGIAYGSSIKACGTFYGTYMGDPNPTWNVPGAIVAAASASGIYPGDVLLLEHQWDLTGGNGFVPIEFWTDTYPNQTYNGVYSSIEWAIAVKDVHVIECAGNGGINMDLLNWYGDSGAIIVGAGGAYAGGTYTEGDLQRLSFSSYGARVDCQGWGEDVVTTGYGYLYNAEGSNYYYTNSFSGTSSAAPVVAGAAASCAGYWKANVSSRFSMHPIYLRRILKTTGTPQVTPPSGNIGPRPDLAGAIPRLSEWKDVTASPLNDTRGFGNWGDYDNDGDEDLYVANSPYVSNKLFRNDGGGVFTDVTTTLLGDMQGYAGGAVWGDYDNDGDIDLYIGNNGNNNNILFRNNGDGSFSDATTWPINCGFYGYRPTWVDYDNDGRIDLYVAFSGQANKLYHNDGGGAFSDATIGPEGDTGNTAHAAWSDYDNDGDMDLYLVEMGVPNKMLRNDNGVFTDITTPPLSCVGSHQACCGDYDNDGDQDIYLVDGNYGVPNILLRNDGNFAFTDITAAPLDDTDHCSMATCVDVENDGDLDIYLINNQERSRIYLNDGSGNFVEDTHGLFMWEDYTTTNAWADYDNDGDLDTYFGVTFPANSNTLAQNNSAGGRHYLQVKLAGAASNACGIGARVRIVTGRGIQVREIKADRLQQSLIAHFGLGSETLVTSLQVFWPGGTVQESLMVAADQQITILEKVSSGAGESVQPLSTKLYPNAPNPFRATTPTLIRYDLRQSAPVSLMIYDLAGRRVKSLLSGIEQAPGSHPIHWDGRDDYGHQVAPGVYFYRLNAGAYRESRRMLLMR</sequence>
<evidence type="ECO:0000256" key="2">
    <source>
        <dbReference type="ARBA" id="ARBA00022729"/>
    </source>
</evidence>
<dbReference type="InterPro" id="IPR015500">
    <property type="entry name" value="Peptidase_S8_subtilisin-rel"/>
</dbReference>
<proteinExistence type="predicted"/>
<dbReference type="InterPro" id="IPR013517">
    <property type="entry name" value="FG-GAP"/>
</dbReference>
<comment type="caution">
    <text evidence="9">The sequence shown here is derived from an EMBL/GenBank/DDBJ whole genome shotgun (WGS) entry which is preliminary data.</text>
</comment>
<dbReference type="Pfam" id="PF13860">
    <property type="entry name" value="FlgD_ig"/>
    <property type="match status" value="1"/>
</dbReference>
<dbReference type="InterPro" id="IPR036852">
    <property type="entry name" value="Peptidase_S8/S53_dom_sf"/>
</dbReference>
<feature type="chain" id="PRO_5037073539" evidence="5">
    <location>
        <begin position="25"/>
        <end position="1059"/>
    </location>
</feature>
<dbReference type="InterPro" id="IPR028994">
    <property type="entry name" value="Integrin_alpha_N"/>
</dbReference>
<dbReference type="SUPFAM" id="SSF52743">
    <property type="entry name" value="Subtilisin-like"/>
    <property type="match status" value="1"/>
</dbReference>
<dbReference type="InterPro" id="IPR027039">
    <property type="entry name" value="Crtac1"/>
</dbReference>
<feature type="domain" description="ASPIC/UnbV" evidence="7">
    <location>
        <begin position="885"/>
        <end position="949"/>
    </location>
</feature>
<name>A0A948RZG3_UNCEI</name>
<dbReference type="Pfam" id="PF07593">
    <property type="entry name" value="UnbV_ASPIC"/>
    <property type="match status" value="1"/>
</dbReference>
<evidence type="ECO:0000256" key="4">
    <source>
        <dbReference type="ARBA" id="ARBA00022825"/>
    </source>
</evidence>
<evidence type="ECO:0000256" key="1">
    <source>
        <dbReference type="ARBA" id="ARBA00022670"/>
    </source>
</evidence>
<dbReference type="PRINTS" id="PR00723">
    <property type="entry name" value="SUBTILISIN"/>
</dbReference>
<organism evidence="9 10">
    <name type="scientific">Eiseniibacteriota bacterium</name>
    <dbReference type="NCBI Taxonomy" id="2212470"/>
    <lineage>
        <taxon>Bacteria</taxon>
        <taxon>Candidatus Eiseniibacteriota</taxon>
    </lineage>
</organism>
<evidence type="ECO:0000256" key="3">
    <source>
        <dbReference type="ARBA" id="ARBA00022801"/>
    </source>
</evidence>
<dbReference type="Pfam" id="PF00082">
    <property type="entry name" value="Peptidase_S8"/>
    <property type="match status" value="1"/>
</dbReference>
<evidence type="ECO:0000313" key="9">
    <source>
        <dbReference type="EMBL" id="MBU2693231.1"/>
    </source>
</evidence>
<dbReference type="PANTHER" id="PTHR16026">
    <property type="entry name" value="CARTILAGE ACIDIC PROTEIN 1"/>
    <property type="match status" value="1"/>
</dbReference>
<dbReference type="InterPro" id="IPR023828">
    <property type="entry name" value="Peptidase_S8_Ser-AS"/>
</dbReference>
<dbReference type="EMBL" id="JAHJDP010000117">
    <property type="protein sequence ID" value="MBU2693231.1"/>
    <property type="molecule type" value="Genomic_DNA"/>
</dbReference>
<feature type="signal peptide" evidence="5">
    <location>
        <begin position="1"/>
        <end position="24"/>
    </location>
</feature>
<dbReference type="SUPFAM" id="SSF69318">
    <property type="entry name" value="Integrin alpha N-terminal domain"/>
    <property type="match status" value="1"/>
</dbReference>
<keyword evidence="2 5" id="KW-0732">Signal</keyword>
<keyword evidence="4" id="KW-0720">Serine protease</keyword>
<evidence type="ECO:0000313" key="10">
    <source>
        <dbReference type="Proteomes" id="UP000777784"/>
    </source>
</evidence>
<evidence type="ECO:0000259" key="7">
    <source>
        <dbReference type="Pfam" id="PF07593"/>
    </source>
</evidence>
<evidence type="ECO:0000259" key="8">
    <source>
        <dbReference type="Pfam" id="PF13860"/>
    </source>
</evidence>
<feature type="domain" description="FlgD/Vpr Ig-like" evidence="8">
    <location>
        <begin position="978"/>
        <end position="1045"/>
    </location>
</feature>
<dbReference type="PROSITE" id="PS00138">
    <property type="entry name" value="SUBTILASE_SER"/>
    <property type="match status" value="1"/>
</dbReference>
<accession>A0A948RZG3</accession>
<evidence type="ECO:0000256" key="5">
    <source>
        <dbReference type="SAM" id="SignalP"/>
    </source>
</evidence>
<dbReference type="InterPro" id="IPR011519">
    <property type="entry name" value="UnbV_ASPIC"/>
</dbReference>
<dbReference type="Gene3D" id="2.60.40.4070">
    <property type="match status" value="1"/>
</dbReference>
<dbReference type="Gene3D" id="3.40.50.200">
    <property type="entry name" value="Peptidase S8/S53 domain"/>
    <property type="match status" value="1"/>
</dbReference>
<keyword evidence="1" id="KW-0645">Protease</keyword>
<dbReference type="Proteomes" id="UP000777784">
    <property type="component" value="Unassembled WGS sequence"/>
</dbReference>
<protein>
    <submittedName>
        <fullName evidence="9">VCBS repeat-containing protein</fullName>
    </submittedName>
</protein>
<dbReference type="AlphaFoldDB" id="A0A948RZG3"/>
<gene>
    <name evidence="9" type="ORF">KJ970_20125</name>
</gene>
<reference evidence="9" key="1">
    <citation type="submission" date="2021-05" db="EMBL/GenBank/DDBJ databases">
        <title>Energy efficiency and biological interactions define the core microbiome of deep oligotrophic groundwater.</title>
        <authorList>
            <person name="Mehrshad M."/>
            <person name="Lopez-Fernandez M."/>
            <person name="Bell E."/>
            <person name="Bernier-Latmani R."/>
            <person name="Bertilsson S."/>
            <person name="Dopson M."/>
        </authorList>
    </citation>
    <scope>NUCLEOTIDE SEQUENCE</scope>
    <source>
        <strain evidence="9">Modern_marine.mb.64</strain>
    </source>
</reference>
<dbReference type="GO" id="GO:0006508">
    <property type="term" value="P:proteolysis"/>
    <property type="evidence" value="ECO:0007669"/>
    <property type="project" value="UniProtKB-KW"/>
</dbReference>
<dbReference type="PANTHER" id="PTHR16026:SF0">
    <property type="entry name" value="CARTILAGE ACIDIC PROTEIN 1"/>
    <property type="match status" value="1"/>
</dbReference>
<dbReference type="PROSITE" id="PS51257">
    <property type="entry name" value="PROKAR_LIPOPROTEIN"/>
    <property type="match status" value="1"/>
</dbReference>
<dbReference type="InterPro" id="IPR000209">
    <property type="entry name" value="Peptidase_S8/S53_dom"/>
</dbReference>
<dbReference type="GO" id="GO:0004252">
    <property type="term" value="F:serine-type endopeptidase activity"/>
    <property type="evidence" value="ECO:0007669"/>
    <property type="project" value="InterPro"/>
</dbReference>